<dbReference type="Gene3D" id="2.30.30.40">
    <property type="entry name" value="SH3 Domains"/>
    <property type="match status" value="1"/>
</dbReference>
<keyword evidence="4" id="KW-1185">Reference proteome</keyword>
<evidence type="ECO:0000256" key="1">
    <source>
        <dbReference type="SAM" id="MobiDB-lite"/>
    </source>
</evidence>
<organism evidence="3 4">
    <name type="scientific">Natronolimnobius baerhuensis</name>
    <dbReference type="NCBI Taxonomy" id="253108"/>
    <lineage>
        <taxon>Archaea</taxon>
        <taxon>Methanobacteriati</taxon>
        <taxon>Methanobacteriota</taxon>
        <taxon>Stenosarchaea group</taxon>
        <taxon>Halobacteria</taxon>
        <taxon>Halobacteriales</taxon>
        <taxon>Natrialbaceae</taxon>
        <taxon>Natronolimnobius</taxon>
    </lineage>
</organism>
<dbReference type="RefSeq" id="WP_054862216.1">
    <property type="nucleotide sequence ID" value="NZ_MWPH01000001.1"/>
</dbReference>
<dbReference type="SMART" id="SM00260">
    <property type="entry name" value="CheW"/>
    <property type="match status" value="1"/>
</dbReference>
<name>A0A202EC88_9EURY</name>
<dbReference type="GO" id="GO:0005829">
    <property type="term" value="C:cytosol"/>
    <property type="evidence" value="ECO:0007669"/>
    <property type="project" value="TreeGrafter"/>
</dbReference>
<evidence type="ECO:0000313" key="4">
    <source>
        <dbReference type="Proteomes" id="UP000196084"/>
    </source>
</evidence>
<dbReference type="InterPro" id="IPR036061">
    <property type="entry name" value="CheW-like_dom_sf"/>
</dbReference>
<comment type="caution">
    <text evidence="3">The sequence shown here is derived from an EMBL/GenBank/DDBJ whole genome shotgun (WGS) entry which is preliminary data.</text>
</comment>
<dbReference type="InterPro" id="IPR002545">
    <property type="entry name" value="CheW-lke_dom"/>
</dbReference>
<dbReference type="AlphaFoldDB" id="A0A202EC88"/>
<accession>A0A202EC88</accession>
<dbReference type="GO" id="GO:0006935">
    <property type="term" value="P:chemotaxis"/>
    <property type="evidence" value="ECO:0007669"/>
    <property type="project" value="InterPro"/>
</dbReference>
<feature type="region of interest" description="Disordered" evidence="1">
    <location>
        <begin position="1"/>
        <end position="33"/>
    </location>
</feature>
<feature type="region of interest" description="Disordered" evidence="1">
    <location>
        <begin position="167"/>
        <end position="213"/>
    </location>
</feature>
<feature type="domain" description="CheW-like" evidence="2">
    <location>
        <begin position="34"/>
        <end position="182"/>
    </location>
</feature>
<reference evidence="3 4" key="1">
    <citation type="submission" date="2017-02" db="EMBL/GenBank/DDBJ databases">
        <title>Natronthermophilus aegyptiacus gen. nov.,sp. nov., an aerobic, extremely halophilic alkalithermophilic archaeon isolated from the athalassohaline Wadi An Natrun, Egypt.</title>
        <authorList>
            <person name="Zhao B."/>
        </authorList>
    </citation>
    <scope>NUCLEOTIDE SEQUENCE [LARGE SCALE GENOMIC DNA]</scope>
    <source>
        <strain evidence="3 4">CGMCC 1.3597</strain>
    </source>
</reference>
<dbReference type="Pfam" id="PF01584">
    <property type="entry name" value="CheW"/>
    <property type="match status" value="1"/>
</dbReference>
<proteinExistence type="predicted"/>
<gene>
    <name evidence="3" type="ORF">B2G88_01995</name>
</gene>
<feature type="compositionally biased region" description="Basic and acidic residues" evidence="1">
    <location>
        <begin position="192"/>
        <end position="202"/>
    </location>
</feature>
<protein>
    <submittedName>
        <fullName evidence="3">Chemotaxis protein CheW</fullName>
    </submittedName>
</protein>
<dbReference type="PANTHER" id="PTHR22617:SF23">
    <property type="entry name" value="CHEMOTAXIS PROTEIN CHEW"/>
    <property type="match status" value="1"/>
</dbReference>
<evidence type="ECO:0000313" key="3">
    <source>
        <dbReference type="EMBL" id="OVE85620.1"/>
    </source>
</evidence>
<sequence>MAPDLPDKLLGIDLNDEQSTRKTDSSDESADEEHVRVVRFQVGDHRLAVPVDDVRTTTDVPGDLTAVPRTPDAVEGLTDLRGEITAVIDPTVHFPTETTDADQDQLLVFDRSSEGQPAAIRVDEIQQVVPIPERDILDEDGATDRDLSSDALKHPLVESLVVQEHRRTRRFSSTVVSPTAADNSDTAATDSSRSDSDGETARANRQGPQTVIEVTPLIDTDRLLAAAGPTATTR</sequence>
<dbReference type="Proteomes" id="UP000196084">
    <property type="component" value="Unassembled WGS sequence"/>
</dbReference>
<feature type="compositionally biased region" description="Low complexity" evidence="1">
    <location>
        <begin position="171"/>
        <end position="191"/>
    </location>
</feature>
<evidence type="ECO:0000259" key="2">
    <source>
        <dbReference type="PROSITE" id="PS50851"/>
    </source>
</evidence>
<dbReference type="SUPFAM" id="SSF50341">
    <property type="entry name" value="CheW-like"/>
    <property type="match status" value="1"/>
</dbReference>
<dbReference type="PANTHER" id="PTHR22617">
    <property type="entry name" value="CHEMOTAXIS SENSOR HISTIDINE KINASE-RELATED"/>
    <property type="match status" value="1"/>
</dbReference>
<dbReference type="Gene3D" id="2.40.50.180">
    <property type="entry name" value="CheA-289, Domain 4"/>
    <property type="match status" value="1"/>
</dbReference>
<dbReference type="InterPro" id="IPR039315">
    <property type="entry name" value="CheW"/>
</dbReference>
<dbReference type="PROSITE" id="PS50851">
    <property type="entry name" value="CHEW"/>
    <property type="match status" value="1"/>
</dbReference>
<dbReference type="EMBL" id="MWPH01000001">
    <property type="protein sequence ID" value="OVE85620.1"/>
    <property type="molecule type" value="Genomic_DNA"/>
</dbReference>
<dbReference type="OrthoDB" id="115049at2157"/>
<dbReference type="GO" id="GO:0007165">
    <property type="term" value="P:signal transduction"/>
    <property type="evidence" value="ECO:0007669"/>
    <property type="project" value="InterPro"/>
</dbReference>